<dbReference type="AlphaFoldDB" id="I4EYS8"/>
<reference evidence="2 3" key="1">
    <citation type="journal article" date="2012" name="J. Bacteriol.">
        <title>Genome Sequence of Radiation-Resistant Modestobacter marinus Strain BC501, a Representative Actinobacterium That Thrives on Calcareous Stone Surfaces.</title>
        <authorList>
            <person name="Normand P."/>
            <person name="Gury J."/>
            <person name="Pujic P."/>
            <person name="Chouaia B."/>
            <person name="Crotti E."/>
            <person name="Brusetti L."/>
            <person name="Daffonchio D."/>
            <person name="Vacherie B."/>
            <person name="Barbe V."/>
            <person name="Medigue C."/>
            <person name="Calteau A."/>
            <person name="Ghodhbane-Gtari F."/>
            <person name="Essoussi I."/>
            <person name="Nouioui I."/>
            <person name="Abbassi-Ghozzi I."/>
            <person name="Gtari M."/>
        </authorList>
    </citation>
    <scope>NUCLEOTIDE SEQUENCE [LARGE SCALE GENOMIC DNA]</scope>
    <source>
        <strain evidence="3">BC 501</strain>
    </source>
</reference>
<name>I4EYS8_MODI5</name>
<dbReference type="HOGENOM" id="CLU_2717937_0_0_11"/>
<evidence type="ECO:0000313" key="2">
    <source>
        <dbReference type="EMBL" id="CCH88541.1"/>
    </source>
</evidence>
<dbReference type="KEGG" id="mmar:MODMU_3116"/>
<protein>
    <submittedName>
        <fullName evidence="2">Uncharacterized protein</fullName>
    </submittedName>
</protein>
<accession>I4EYS8</accession>
<keyword evidence="3" id="KW-1185">Reference proteome</keyword>
<sequence length="72" mass="7095">MSNTRTTQVALPGGPTADTARPAHPGAALGVAMLGFFVVALDSQVVNVACPASGRTSVVGWPACSGSSPATR</sequence>
<evidence type="ECO:0000313" key="3">
    <source>
        <dbReference type="Proteomes" id="UP000006461"/>
    </source>
</evidence>
<dbReference type="Proteomes" id="UP000006461">
    <property type="component" value="Chromosome"/>
</dbReference>
<gene>
    <name evidence="2" type="ordered locus">MODMU_3116</name>
</gene>
<evidence type="ECO:0000256" key="1">
    <source>
        <dbReference type="SAM" id="MobiDB-lite"/>
    </source>
</evidence>
<proteinExistence type="predicted"/>
<dbReference type="STRING" id="477641.MODMU_3116"/>
<organism evidence="2 3">
    <name type="scientific">Modestobacter italicus (strain DSM 44449 / CECT 9708 / BC 501)</name>
    <dbReference type="NCBI Taxonomy" id="2732864"/>
    <lineage>
        <taxon>Bacteria</taxon>
        <taxon>Bacillati</taxon>
        <taxon>Actinomycetota</taxon>
        <taxon>Actinomycetes</taxon>
        <taxon>Geodermatophilales</taxon>
        <taxon>Geodermatophilaceae</taxon>
        <taxon>Modestobacter</taxon>
    </lineage>
</organism>
<dbReference type="EMBL" id="FO203431">
    <property type="protein sequence ID" value="CCH88541.1"/>
    <property type="molecule type" value="Genomic_DNA"/>
</dbReference>
<feature type="region of interest" description="Disordered" evidence="1">
    <location>
        <begin position="1"/>
        <end position="24"/>
    </location>
</feature>